<feature type="region of interest" description="Disordered" evidence="2">
    <location>
        <begin position="1"/>
        <end position="102"/>
    </location>
</feature>
<dbReference type="Proteomes" id="UP001180081">
    <property type="component" value="Unassembled WGS sequence"/>
</dbReference>
<name>A0ABT8AZU9_9NEIS</name>
<dbReference type="SUPFAM" id="SSF69047">
    <property type="entry name" value="Hypothetical protein YjbJ"/>
    <property type="match status" value="1"/>
</dbReference>
<feature type="domain" description="CsbD-like" evidence="3">
    <location>
        <begin position="99"/>
        <end position="144"/>
    </location>
</feature>
<protein>
    <submittedName>
        <fullName evidence="4">CsbD family protein</fullName>
    </submittedName>
</protein>
<evidence type="ECO:0000256" key="2">
    <source>
        <dbReference type="SAM" id="MobiDB-lite"/>
    </source>
</evidence>
<evidence type="ECO:0000259" key="3">
    <source>
        <dbReference type="Pfam" id="PF05532"/>
    </source>
</evidence>
<feature type="compositionally biased region" description="Polar residues" evidence="2">
    <location>
        <begin position="1"/>
        <end position="14"/>
    </location>
</feature>
<organism evidence="4 5">
    <name type="scientific">Chitinimonas viridis</name>
    <dbReference type="NCBI Taxonomy" id="664880"/>
    <lineage>
        <taxon>Bacteria</taxon>
        <taxon>Pseudomonadati</taxon>
        <taxon>Pseudomonadota</taxon>
        <taxon>Betaproteobacteria</taxon>
        <taxon>Neisseriales</taxon>
        <taxon>Chitinibacteraceae</taxon>
        <taxon>Chitinimonas</taxon>
    </lineage>
</organism>
<accession>A0ABT8AZU9</accession>
<keyword evidence="5" id="KW-1185">Reference proteome</keyword>
<sequence>MQKPTLPNTGNGSSKGALPPHTGASNKNEPLINQPPQTLREKNSDRETEKQADAPDAPLTKDAQPATKVFSNTPPPLNKDDEDGDPVGQPLQAAETGSDKFKGKWQQFVGQAHTAWGKLTEDELLKSGGQEQKLSALVQERYAIPRGEADKQVKTFIDKCNC</sequence>
<feature type="compositionally biased region" description="Basic and acidic residues" evidence="2">
    <location>
        <begin position="39"/>
        <end position="53"/>
    </location>
</feature>
<comment type="similarity">
    <text evidence="1">Belongs to the UPF0337 (CsbD) family.</text>
</comment>
<reference evidence="4" key="2">
    <citation type="submission" date="2023-06" db="EMBL/GenBank/DDBJ databases">
        <authorList>
            <person name="Lucena T."/>
            <person name="Sun Q."/>
        </authorList>
    </citation>
    <scope>NUCLEOTIDE SEQUENCE</scope>
    <source>
        <strain evidence="4">CECT 7703</strain>
    </source>
</reference>
<proteinExistence type="inferred from homology"/>
<gene>
    <name evidence="4" type="ORF">QWZ03_01815</name>
</gene>
<comment type="caution">
    <text evidence="4">The sequence shown here is derived from an EMBL/GenBank/DDBJ whole genome shotgun (WGS) entry which is preliminary data.</text>
</comment>
<dbReference type="EMBL" id="JAUFPU010000002">
    <property type="protein sequence ID" value="MDN3575507.1"/>
    <property type="molecule type" value="Genomic_DNA"/>
</dbReference>
<dbReference type="InterPro" id="IPR008462">
    <property type="entry name" value="CsbD"/>
</dbReference>
<evidence type="ECO:0000313" key="4">
    <source>
        <dbReference type="EMBL" id="MDN3575507.1"/>
    </source>
</evidence>
<evidence type="ECO:0000256" key="1">
    <source>
        <dbReference type="ARBA" id="ARBA00009129"/>
    </source>
</evidence>
<dbReference type="Gene3D" id="1.10.1470.10">
    <property type="entry name" value="YjbJ"/>
    <property type="match status" value="1"/>
</dbReference>
<dbReference type="Pfam" id="PF05532">
    <property type="entry name" value="CsbD"/>
    <property type="match status" value="1"/>
</dbReference>
<dbReference type="InterPro" id="IPR036629">
    <property type="entry name" value="YjbJ_sf"/>
</dbReference>
<reference evidence="4" key="1">
    <citation type="journal article" date="2014" name="Int. J. Syst. Evol. Microbiol.">
        <title>Complete genome of a new Firmicutes species belonging to the dominant human colonic microbiota ('Ruminococcus bicirculans') reveals two chromosomes and a selective capacity to utilize plant glucans.</title>
        <authorList>
            <consortium name="NISC Comparative Sequencing Program"/>
            <person name="Wegmann U."/>
            <person name="Louis P."/>
            <person name="Goesmann A."/>
            <person name="Henrissat B."/>
            <person name="Duncan S.H."/>
            <person name="Flint H.J."/>
        </authorList>
    </citation>
    <scope>NUCLEOTIDE SEQUENCE</scope>
    <source>
        <strain evidence="4">CECT 7703</strain>
    </source>
</reference>
<dbReference type="RefSeq" id="WP_290331166.1">
    <property type="nucleotide sequence ID" value="NZ_JAUFPU010000002.1"/>
</dbReference>
<evidence type="ECO:0000313" key="5">
    <source>
        <dbReference type="Proteomes" id="UP001180081"/>
    </source>
</evidence>